<comment type="caution">
    <text evidence="3">The sequence shown here is derived from an EMBL/GenBank/DDBJ whole genome shotgun (WGS) entry which is preliminary data.</text>
</comment>
<reference evidence="3" key="1">
    <citation type="journal article" date="2015" name="Nature">
        <title>Complex archaea that bridge the gap between prokaryotes and eukaryotes.</title>
        <authorList>
            <person name="Spang A."/>
            <person name="Saw J.H."/>
            <person name="Jorgensen S.L."/>
            <person name="Zaremba-Niedzwiedzka K."/>
            <person name="Martijn J."/>
            <person name="Lind A.E."/>
            <person name="van Eijk R."/>
            <person name="Schleper C."/>
            <person name="Guy L."/>
            <person name="Ettema T.J."/>
        </authorList>
    </citation>
    <scope>NUCLEOTIDE SEQUENCE</scope>
</reference>
<evidence type="ECO:0000313" key="3">
    <source>
        <dbReference type="EMBL" id="KKN90564.1"/>
    </source>
</evidence>
<dbReference type="EMBL" id="LAZR01000109">
    <property type="protein sequence ID" value="KKN90564.1"/>
    <property type="molecule type" value="Genomic_DNA"/>
</dbReference>
<feature type="domain" description="ArsA/GET3 Anion-transporting ATPase-like" evidence="2">
    <location>
        <begin position="8"/>
        <end position="330"/>
    </location>
</feature>
<dbReference type="AlphaFoldDB" id="A0A0F9UFX3"/>
<protein>
    <recommendedName>
        <fullName evidence="2">ArsA/GET3 Anion-transporting ATPase-like domain-containing protein</fullName>
    </recommendedName>
</protein>
<dbReference type="InterPro" id="IPR027417">
    <property type="entry name" value="P-loop_NTPase"/>
</dbReference>
<dbReference type="SUPFAM" id="SSF52540">
    <property type="entry name" value="P-loop containing nucleoside triphosphate hydrolases"/>
    <property type="match status" value="1"/>
</dbReference>
<dbReference type="NCBIfam" id="TIGR00345">
    <property type="entry name" value="GET3_arsA_TRC40"/>
    <property type="match status" value="1"/>
</dbReference>
<accession>A0A0F9UFX3</accession>
<dbReference type="GO" id="GO:0005524">
    <property type="term" value="F:ATP binding"/>
    <property type="evidence" value="ECO:0007669"/>
    <property type="project" value="InterPro"/>
</dbReference>
<dbReference type="PANTHER" id="PTHR10803">
    <property type="entry name" value="ARSENICAL PUMP-DRIVING ATPASE ARSENITE-TRANSLOCATING ATPASE"/>
    <property type="match status" value="1"/>
</dbReference>
<dbReference type="CDD" id="cd02035">
    <property type="entry name" value="ArsA"/>
    <property type="match status" value="1"/>
</dbReference>
<dbReference type="PANTHER" id="PTHR10803:SF3">
    <property type="entry name" value="ATPASE GET3"/>
    <property type="match status" value="1"/>
</dbReference>
<comment type="similarity">
    <text evidence="1">Belongs to the arsA ATPase family.</text>
</comment>
<proteinExistence type="inferred from homology"/>
<dbReference type="InterPro" id="IPR025723">
    <property type="entry name" value="ArsA/GET3_ATPase-like"/>
</dbReference>
<evidence type="ECO:0000259" key="2">
    <source>
        <dbReference type="Pfam" id="PF02374"/>
    </source>
</evidence>
<sequence>MFDLLTRRFVWVGGKGGVGKTTVAAALAVLAASRGQRCLIVSTDPAHSLGDVFAKQLDDSPRRLWPNLDAMEIDPDIEVQAHLKRVTDQMRGFAAPEMMEELKRQMQLTRQSPGTQEAALLERIARLVTAADNTYDLIIFDTAPTGHTLRLLTLPEAMAAWTDGLLTHNRKSEQLGKVLKHLTPKSGRDVASPFDDPKEDPLSDLDKRTRDIAETLINRRRLFHQARRCLEDPAQSGFLFVLTPERLPILETVRAVATLQEAGIPVAATLVNRVIPEEADGEFLKRRREQEATYLQRIDSELGHLPRPRLPWLESDVQGLEILEQIAGKLDELGF</sequence>
<evidence type="ECO:0000256" key="1">
    <source>
        <dbReference type="ARBA" id="ARBA00011040"/>
    </source>
</evidence>
<organism evidence="3">
    <name type="scientific">marine sediment metagenome</name>
    <dbReference type="NCBI Taxonomy" id="412755"/>
    <lineage>
        <taxon>unclassified sequences</taxon>
        <taxon>metagenomes</taxon>
        <taxon>ecological metagenomes</taxon>
    </lineage>
</organism>
<dbReference type="InterPro" id="IPR016300">
    <property type="entry name" value="ATPase_ArsA/GET3"/>
</dbReference>
<dbReference type="Pfam" id="PF02374">
    <property type="entry name" value="ArsA_ATPase"/>
    <property type="match status" value="1"/>
</dbReference>
<gene>
    <name evidence="3" type="ORF">LCGC14_0227060</name>
</gene>
<dbReference type="GO" id="GO:0016887">
    <property type="term" value="F:ATP hydrolysis activity"/>
    <property type="evidence" value="ECO:0007669"/>
    <property type="project" value="InterPro"/>
</dbReference>
<name>A0A0F9UFX3_9ZZZZ</name>
<dbReference type="Gene3D" id="3.40.50.300">
    <property type="entry name" value="P-loop containing nucleotide triphosphate hydrolases"/>
    <property type="match status" value="1"/>
</dbReference>